<dbReference type="AlphaFoldDB" id="A0AA36HNX1"/>
<proteinExistence type="predicted"/>
<evidence type="ECO:0000313" key="3">
    <source>
        <dbReference type="EMBL" id="CAJ1371628.1"/>
    </source>
</evidence>
<dbReference type="Pfam" id="PF00313">
    <property type="entry name" value="CSD"/>
    <property type="match status" value="1"/>
</dbReference>
<sequence>MDGAMATSDFLPTEEDKKTSAKEGAGGDTGGSGDDSSLKNKLNAALADSMESRKATQEQLNEALMLSRESRKMVETRWAQYTGRIRSFSTQKGFGFIDCAETMHLFGRDVFVHKNQLQESGAWVGMEVYFDVELNKSGHPQARNVMPVNPAEVQQDYGWGYDVYGYEAQPAQMTRPPPVKEDVIESEQSIEELIRNCNSTSGMQEIIERFGQHFSKRHVVTALYQLGLCRQHEKSTSQAQDSSSLTRALIDRLLQVDAAELSADEASRVQWALAALDEVKGHQKAHNYAMLLGQQAKKRYAEFSPSQMATFVSALSRLVWHAEDDQLVGEIVTQFSEYSSGNGSFQRFPVEELKAWMNFLQEASQSQQPLQNAQANMGMGMSMQNMGMRMQGGMGQSNMNNPNAGGMGMGYGYGGCGCSGCSGCGGCGCSGCGGCGSCGGCGCGCGCGAGYPGGCGSGYGGCGGYGCGGCGGGGCGCGGCMGMSSQMRPFGMGKDGKGMGKAGPGMMGMAGRGADPSKGANMTADMPGFMRSPKGKGKGFDDDGKGFSYKGDKGPGSKGKSFITNKGKGKGKDGKGEGGKGPDYSPTLAPSVPLEPGNVK</sequence>
<comment type="caution">
    <text evidence="3">The sequence shown here is derived from an EMBL/GenBank/DDBJ whole genome shotgun (WGS) entry which is preliminary data.</text>
</comment>
<dbReference type="Proteomes" id="UP001178507">
    <property type="component" value="Unassembled WGS sequence"/>
</dbReference>
<organism evidence="3 4">
    <name type="scientific">Effrenium voratum</name>
    <dbReference type="NCBI Taxonomy" id="2562239"/>
    <lineage>
        <taxon>Eukaryota</taxon>
        <taxon>Sar</taxon>
        <taxon>Alveolata</taxon>
        <taxon>Dinophyceae</taxon>
        <taxon>Suessiales</taxon>
        <taxon>Symbiodiniaceae</taxon>
        <taxon>Effrenium</taxon>
    </lineage>
</organism>
<dbReference type="InterPro" id="IPR002059">
    <property type="entry name" value="CSP_DNA-bd"/>
</dbReference>
<protein>
    <recommendedName>
        <fullName evidence="2">CSD domain-containing protein</fullName>
    </recommendedName>
</protein>
<dbReference type="InterPro" id="IPR012340">
    <property type="entry name" value="NA-bd_OB-fold"/>
</dbReference>
<feature type="domain" description="CSD" evidence="2">
    <location>
        <begin position="80"/>
        <end position="147"/>
    </location>
</feature>
<name>A0AA36HNX1_9DINO</name>
<gene>
    <name evidence="3" type="ORF">EVOR1521_LOCUS1902</name>
</gene>
<dbReference type="GO" id="GO:0003676">
    <property type="term" value="F:nucleic acid binding"/>
    <property type="evidence" value="ECO:0007669"/>
    <property type="project" value="InterPro"/>
</dbReference>
<dbReference type="SMART" id="SM00357">
    <property type="entry name" value="CSP"/>
    <property type="match status" value="1"/>
</dbReference>
<dbReference type="SUPFAM" id="SSF50249">
    <property type="entry name" value="Nucleic acid-binding proteins"/>
    <property type="match status" value="1"/>
</dbReference>
<dbReference type="PROSITE" id="PS51857">
    <property type="entry name" value="CSD_2"/>
    <property type="match status" value="1"/>
</dbReference>
<feature type="compositionally biased region" description="Gly residues" evidence="1">
    <location>
        <begin position="24"/>
        <end position="33"/>
    </location>
</feature>
<feature type="region of interest" description="Disordered" evidence="1">
    <location>
        <begin position="1"/>
        <end position="42"/>
    </location>
</feature>
<evidence type="ECO:0000256" key="1">
    <source>
        <dbReference type="SAM" id="MobiDB-lite"/>
    </source>
</evidence>
<evidence type="ECO:0000313" key="4">
    <source>
        <dbReference type="Proteomes" id="UP001178507"/>
    </source>
</evidence>
<evidence type="ECO:0000259" key="2">
    <source>
        <dbReference type="PROSITE" id="PS51857"/>
    </source>
</evidence>
<accession>A0AA36HNX1</accession>
<reference evidence="3" key="1">
    <citation type="submission" date="2023-08" db="EMBL/GenBank/DDBJ databases">
        <authorList>
            <person name="Chen Y."/>
            <person name="Shah S."/>
            <person name="Dougan E. K."/>
            <person name="Thang M."/>
            <person name="Chan C."/>
        </authorList>
    </citation>
    <scope>NUCLEOTIDE SEQUENCE</scope>
</reference>
<keyword evidence="4" id="KW-1185">Reference proteome</keyword>
<dbReference type="Gene3D" id="2.40.50.140">
    <property type="entry name" value="Nucleic acid-binding proteins"/>
    <property type="match status" value="1"/>
</dbReference>
<feature type="region of interest" description="Disordered" evidence="1">
    <location>
        <begin position="512"/>
        <end position="600"/>
    </location>
</feature>
<feature type="compositionally biased region" description="Basic and acidic residues" evidence="1">
    <location>
        <begin position="570"/>
        <end position="580"/>
    </location>
</feature>
<dbReference type="EMBL" id="CAUJNA010000089">
    <property type="protein sequence ID" value="CAJ1371628.1"/>
    <property type="molecule type" value="Genomic_DNA"/>
</dbReference>
<feature type="compositionally biased region" description="Basic and acidic residues" evidence="1">
    <location>
        <begin position="538"/>
        <end position="555"/>
    </location>
</feature>
<dbReference type="CDD" id="cd04458">
    <property type="entry name" value="CSP_CDS"/>
    <property type="match status" value="1"/>
</dbReference>
<dbReference type="InterPro" id="IPR011129">
    <property type="entry name" value="CSD"/>
</dbReference>